<dbReference type="RefSeq" id="WP_144995357.1">
    <property type="nucleotide sequence ID" value="NZ_CP036281.1"/>
</dbReference>
<name>A0A518CLT4_9PLAN</name>
<feature type="region of interest" description="Disordered" evidence="2">
    <location>
        <begin position="899"/>
        <end position="939"/>
    </location>
</feature>
<dbReference type="AlphaFoldDB" id="A0A518CLT4"/>
<organism evidence="3 4">
    <name type="scientific">Polystyrenella longa</name>
    <dbReference type="NCBI Taxonomy" id="2528007"/>
    <lineage>
        <taxon>Bacteria</taxon>
        <taxon>Pseudomonadati</taxon>
        <taxon>Planctomycetota</taxon>
        <taxon>Planctomycetia</taxon>
        <taxon>Planctomycetales</taxon>
        <taxon>Planctomycetaceae</taxon>
        <taxon>Polystyrenella</taxon>
    </lineage>
</organism>
<dbReference type="PANTHER" id="PTHR12558:SF13">
    <property type="entry name" value="CELL DIVISION CYCLE PROTEIN 27 HOMOLOG"/>
    <property type="match status" value="1"/>
</dbReference>
<protein>
    <submittedName>
        <fullName evidence="3">Cellulose synthase subunit BcsC</fullName>
    </submittedName>
</protein>
<dbReference type="KEGG" id="plon:Pla110_19020"/>
<feature type="repeat" description="TPR" evidence="1">
    <location>
        <begin position="201"/>
        <end position="234"/>
    </location>
</feature>
<dbReference type="InterPro" id="IPR019734">
    <property type="entry name" value="TPR_rpt"/>
</dbReference>
<keyword evidence="4" id="KW-1185">Reference proteome</keyword>
<dbReference type="SUPFAM" id="SSF48452">
    <property type="entry name" value="TPR-like"/>
    <property type="match status" value="2"/>
</dbReference>
<dbReference type="Gene3D" id="1.25.40.10">
    <property type="entry name" value="Tetratricopeptide repeat domain"/>
    <property type="match status" value="1"/>
</dbReference>
<dbReference type="InterPro" id="IPR011990">
    <property type="entry name" value="TPR-like_helical_dom_sf"/>
</dbReference>
<dbReference type="EMBL" id="CP036281">
    <property type="protein sequence ID" value="QDU80178.1"/>
    <property type="molecule type" value="Genomic_DNA"/>
</dbReference>
<evidence type="ECO:0000256" key="1">
    <source>
        <dbReference type="PROSITE-ProRule" id="PRU00339"/>
    </source>
</evidence>
<dbReference type="Pfam" id="PF14559">
    <property type="entry name" value="TPR_19"/>
    <property type="match status" value="1"/>
</dbReference>
<proteinExistence type="predicted"/>
<dbReference type="PANTHER" id="PTHR12558">
    <property type="entry name" value="CELL DIVISION CYCLE 16,23,27"/>
    <property type="match status" value="1"/>
</dbReference>
<dbReference type="SMART" id="SM00028">
    <property type="entry name" value="TPR"/>
    <property type="match status" value="3"/>
</dbReference>
<keyword evidence="1" id="KW-0802">TPR repeat</keyword>
<accession>A0A518CLT4</accession>
<evidence type="ECO:0000313" key="3">
    <source>
        <dbReference type="EMBL" id="QDU80178.1"/>
    </source>
</evidence>
<sequence length="939" mass="108857">MPFTINGVGTTYFGKKNKNEYQGKCEFCGQPSQIIDYDTLHSVCLLYIPIIPLGRKRVLGECNHCGQHRTLKLSEWEDSVESALTESMLRMKEKPHDLAAAIELHQTFHQAGKQDQAAEIARVIKERFPRDFDAHYYLTTWYEITGRPEDAQKSIRKAYELAPHKPEAIQGMAVAYIQEGEPDRAEKLLEELEQDEEHHDPGLWILLAEAYQQQGEHKRAHQLFTKLKEESPELSRHPDFSKAVRKTEKHLKPTNRILKPVPIYQQPWAIVSAVVLLIGSVVVMGSLYLKSNRSVYVLNGLNEPIEVMVGEELIHVPPLSQTEVSVSEGAHTVQLQAPLSEVEKREPYDFTMESSFFKRLIDDTVTILDPTESAAYMKVVEFYSEDEDQDFSERAAKESQVFMFEKLKQFDDINFYFEEFPLEIHVSSSNPTEVHQRTGLRLIQDRGFGAAYLLREIGTNGMSEKQIDTRQTRFLERYLPDEDSPEDQPLDEDLSLVLQTYSTVLTEQEQLDRFRSVMIRWLKAHPDEFFWADSYGEMMNRLDRFTEGTEDIQKWAEEFPEIATFQYMLASVTPSLQKRVEIYSDLYQKQADNNQLLNVYKQALHAAGQYEKAIEVEEVGFALRKQRYSDNPQWNDLEVEFPENSQSLFKLVCLLCLRDLEQIDQIYAELAESEFTDMGLLQFRIEELIETGRSSEVPAVIEAWQANYDKKYDQQTDWVAQFPEFWKLFCSGEFKAAIDIQESGESLKYYDEVRYELILLTQDDYQTKINTMMKELSEVYEVDLDFDLFSFKLMEAIRLQKEGKNSEAEAVIDEYYTTLTDAYKNTTGLRNILQAESVTWEELTDLPVYDHNRRLLFRYLALKHENLFENVRNYLQGYHTVSSLGHQLVDQQLELRSLPQKGEQTNPSEENVPANPESTIPAKVERPSAETVPEPAGTE</sequence>
<dbReference type="Proteomes" id="UP000317178">
    <property type="component" value="Chromosome"/>
</dbReference>
<reference evidence="3 4" key="1">
    <citation type="submission" date="2019-02" db="EMBL/GenBank/DDBJ databases">
        <title>Deep-cultivation of Planctomycetes and their phenomic and genomic characterization uncovers novel biology.</title>
        <authorList>
            <person name="Wiegand S."/>
            <person name="Jogler M."/>
            <person name="Boedeker C."/>
            <person name="Pinto D."/>
            <person name="Vollmers J."/>
            <person name="Rivas-Marin E."/>
            <person name="Kohn T."/>
            <person name="Peeters S.H."/>
            <person name="Heuer A."/>
            <person name="Rast P."/>
            <person name="Oberbeckmann S."/>
            <person name="Bunk B."/>
            <person name="Jeske O."/>
            <person name="Meyerdierks A."/>
            <person name="Storesund J.E."/>
            <person name="Kallscheuer N."/>
            <person name="Luecker S."/>
            <person name="Lage O.M."/>
            <person name="Pohl T."/>
            <person name="Merkel B.J."/>
            <person name="Hornburger P."/>
            <person name="Mueller R.-W."/>
            <person name="Bruemmer F."/>
            <person name="Labrenz M."/>
            <person name="Spormann A.M."/>
            <person name="Op den Camp H."/>
            <person name="Overmann J."/>
            <person name="Amann R."/>
            <person name="Jetten M.S.M."/>
            <person name="Mascher T."/>
            <person name="Medema M.H."/>
            <person name="Devos D.P."/>
            <person name="Kaster A.-K."/>
            <person name="Ovreas L."/>
            <person name="Rohde M."/>
            <person name="Galperin M.Y."/>
            <person name="Jogler C."/>
        </authorList>
    </citation>
    <scope>NUCLEOTIDE SEQUENCE [LARGE SCALE GENOMIC DNA]</scope>
    <source>
        <strain evidence="3 4">Pla110</strain>
    </source>
</reference>
<evidence type="ECO:0000256" key="2">
    <source>
        <dbReference type="SAM" id="MobiDB-lite"/>
    </source>
</evidence>
<evidence type="ECO:0000313" key="4">
    <source>
        <dbReference type="Proteomes" id="UP000317178"/>
    </source>
</evidence>
<dbReference type="OrthoDB" id="257208at2"/>
<gene>
    <name evidence="3" type="ORF">Pla110_19020</name>
</gene>
<dbReference type="PROSITE" id="PS50005">
    <property type="entry name" value="TPR"/>
    <property type="match status" value="1"/>
</dbReference>